<keyword evidence="1" id="KW-0812">Transmembrane</keyword>
<keyword evidence="1" id="KW-0472">Membrane</keyword>
<name>I4B912_TURPD</name>
<keyword evidence="4" id="KW-1185">Reference proteome</keyword>
<dbReference type="InterPro" id="IPR036188">
    <property type="entry name" value="FAD/NAD-bd_sf"/>
</dbReference>
<dbReference type="HOGENOM" id="CLU_020971_0_0_12"/>
<dbReference type="GO" id="GO:0016491">
    <property type="term" value="F:oxidoreductase activity"/>
    <property type="evidence" value="ECO:0007669"/>
    <property type="project" value="InterPro"/>
</dbReference>
<dbReference type="Gene3D" id="3.50.50.60">
    <property type="entry name" value="FAD/NAD(P)-binding domain"/>
    <property type="match status" value="1"/>
</dbReference>
<feature type="transmembrane region" description="Helical" evidence="1">
    <location>
        <begin position="12"/>
        <end position="29"/>
    </location>
</feature>
<feature type="domain" description="Amine oxidase" evidence="2">
    <location>
        <begin position="74"/>
        <end position="519"/>
    </location>
</feature>
<organism evidence="3 4">
    <name type="scientific">Turneriella parva (strain ATCC BAA-1111 / DSM 21527 / NCTC 11395 / H)</name>
    <name type="common">Leptospira parva</name>
    <dbReference type="NCBI Taxonomy" id="869212"/>
    <lineage>
        <taxon>Bacteria</taxon>
        <taxon>Pseudomonadati</taxon>
        <taxon>Spirochaetota</taxon>
        <taxon>Spirochaetia</taxon>
        <taxon>Leptospirales</taxon>
        <taxon>Leptospiraceae</taxon>
        <taxon>Turneriella</taxon>
    </lineage>
</organism>
<protein>
    <submittedName>
        <fullName evidence="3">FAD dependent oxidoreductase</fullName>
    </submittedName>
</protein>
<dbReference type="OrthoDB" id="127573at2"/>
<accession>I4B912</accession>
<gene>
    <name evidence="3" type="ordered locus">Turpa_3130</name>
</gene>
<dbReference type="STRING" id="869212.Turpa_3130"/>
<dbReference type="KEGG" id="tpx:Turpa_3130"/>
<dbReference type="Gene3D" id="1.10.405.10">
    <property type="entry name" value="Guanine Nucleotide Dissociation Inhibitor, domain 1"/>
    <property type="match status" value="1"/>
</dbReference>
<dbReference type="SUPFAM" id="SSF51905">
    <property type="entry name" value="FAD/NAD(P)-binding domain"/>
    <property type="match status" value="1"/>
</dbReference>
<proteinExistence type="predicted"/>
<dbReference type="RefSeq" id="WP_014804269.1">
    <property type="nucleotide sequence ID" value="NC_018020.1"/>
</dbReference>
<evidence type="ECO:0000256" key="1">
    <source>
        <dbReference type="SAM" id="Phobius"/>
    </source>
</evidence>
<evidence type="ECO:0000313" key="4">
    <source>
        <dbReference type="Proteomes" id="UP000006048"/>
    </source>
</evidence>
<evidence type="ECO:0000259" key="2">
    <source>
        <dbReference type="Pfam" id="PF01593"/>
    </source>
</evidence>
<dbReference type="AlphaFoldDB" id="I4B912"/>
<dbReference type="Proteomes" id="UP000006048">
    <property type="component" value="Chromosome"/>
</dbReference>
<evidence type="ECO:0000313" key="3">
    <source>
        <dbReference type="EMBL" id="AFM13769.1"/>
    </source>
</evidence>
<dbReference type="Gene3D" id="3.90.660.10">
    <property type="match status" value="1"/>
</dbReference>
<reference evidence="3 4" key="1">
    <citation type="submission" date="2012-06" db="EMBL/GenBank/DDBJ databases">
        <title>The complete chromosome of genome of Turneriella parva DSM 21527.</title>
        <authorList>
            <consortium name="US DOE Joint Genome Institute (JGI-PGF)"/>
            <person name="Lucas S."/>
            <person name="Han J."/>
            <person name="Lapidus A."/>
            <person name="Bruce D."/>
            <person name="Goodwin L."/>
            <person name="Pitluck S."/>
            <person name="Peters L."/>
            <person name="Kyrpides N."/>
            <person name="Mavromatis K."/>
            <person name="Ivanova N."/>
            <person name="Mikhailova N."/>
            <person name="Chertkov O."/>
            <person name="Detter J.C."/>
            <person name="Tapia R."/>
            <person name="Han C."/>
            <person name="Land M."/>
            <person name="Hauser L."/>
            <person name="Markowitz V."/>
            <person name="Cheng J.-F."/>
            <person name="Hugenholtz P."/>
            <person name="Woyke T."/>
            <person name="Wu D."/>
            <person name="Gronow S."/>
            <person name="Wellnitz S."/>
            <person name="Brambilla E."/>
            <person name="Klenk H.-P."/>
            <person name="Eisen J.A."/>
        </authorList>
    </citation>
    <scope>NUCLEOTIDE SEQUENCE [LARGE SCALE GENOMIC DNA]</scope>
    <source>
        <strain evidence="4">ATCC BAA-1111 / DSM 21527 / NCTC 11395 / H</strain>
    </source>
</reference>
<dbReference type="InterPro" id="IPR002937">
    <property type="entry name" value="Amino_oxidase"/>
</dbReference>
<dbReference type="InterPro" id="IPR050464">
    <property type="entry name" value="Zeta_carotene_desat/Oxidored"/>
</dbReference>
<dbReference type="PANTHER" id="PTHR42923:SF39">
    <property type="entry name" value="AMINO OXIDASE"/>
    <property type="match status" value="1"/>
</dbReference>
<dbReference type="EMBL" id="CP002959">
    <property type="protein sequence ID" value="AFM13769.1"/>
    <property type="molecule type" value="Genomic_DNA"/>
</dbReference>
<dbReference type="PANTHER" id="PTHR42923">
    <property type="entry name" value="PROTOPORPHYRINOGEN OXIDASE"/>
    <property type="match status" value="1"/>
</dbReference>
<sequence>MQGDLNRRSFLAYIAALGAAFFGFLWLGVRRREITAELKGPDLARGHAMRTPLNPHTAASTSKIGTAIIGAGASGLSAAWYLQKQGYGNFRLYELENRAGGNSAWGQNRVGRYPWGAHYLPTPGDDAVYVRELLAEMGVFVNGKYGEEFLVHENEERLFIYNNWQPGLVPLMGARETDRAQIERFFSEMAKYRDLRGRDGRRAFTIPASLSSADERFTAFDSISADNFLQNLGITSIRLLWYIDYVLRDEYGANRTNTSAWAMLHYFSSRSHAHNLVWPEGNGRITEYLRSKIEDKLQVATTLRHVEQQRRGYRLLFQNHHTGQTETVVADNVIFAAPKFTLPYVYPALDAKKKAAAQSFTYSPWLTVNLLVNHFGELDPAWDNVTYGSHSLGYVVAEHQRAGKLPHARSLTFFHAFDADDTLASRRHLLAMSARDACNFALAELTKPHPKIADFVEEVGVYRWAHAMVRPSVGFQTSMSRKSLREIARGFYGAHSDISGMSNFEEAQFQGVTAAQRVLKG</sequence>
<keyword evidence="1" id="KW-1133">Transmembrane helix</keyword>
<dbReference type="Pfam" id="PF01593">
    <property type="entry name" value="Amino_oxidase"/>
    <property type="match status" value="1"/>
</dbReference>